<dbReference type="PANTHER" id="PTHR39179:SF1">
    <property type="entry name" value="SPORE COAT PROTEIN I"/>
    <property type="match status" value="1"/>
</dbReference>
<dbReference type="NCBIfam" id="TIGR02906">
    <property type="entry name" value="spore_CotS"/>
    <property type="match status" value="1"/>
</dbReference>
<name>A0A7X3CQU8_9BACL</name>
<comment type="caution">
    <text evidence="2">The sequence shown here is derived from an EMBL/GenBank/DDBJ whole genome shotgun (WGS) entry which is preliminary data.</text>
</comment>
<feature type="compositionally biased region" description="Basic residues" evidence="1">
    <location>
        <begin position="524"/>
        <end position="541"/>
    </location>
</feature>
<dbReference type="InterPro" id="IPR011009">
    <property type="entry name" value="Kinase-like_dom_sf"/>
</dbReference>
<dbReference type="GO" id="GO:0042601">
    <property type="term" value="C:endospore-forming forespore"/>
    <property type="evidence" value="ECO:0007669"/>
    <property type="project" value="TreeGrafter"/>
</dbReference>
<reference evidence="2 3" key="1">
    <citation type="submission" date="2019-11" db="EMBL/GenBank/DDBJ databases">
        <title>Draft genome sequences of five Paenibacillus species of dairy origin.</title>
        <authorList>
            <person name="Olajide A.M."/>
            <person name="Chen S."/>
            <person name="Lapointe G."/>
        </authorList>
    </citation>
    <scope>NUCLEOTIDE SEQUENCE [LARGE SCALE GENOMIC DNA]</scope>
    <source>
        <strain evidence="2 3">2CS3</strain>
    </source>
</reference>
<dbReference type="SUPFAM" id="SSF56112">
    <property type="entry name" value="Protein kinase-like (PK-like)"/>
    <property type="match status" value="1"/>
</dbReference>
<dbReference type="RefSeq" id="WP_155613738.1">
    <property type="nucleotide sequence ID" value="NZ_WNZX01000001.1"/>
</dbReference>
<keyword evidence="2" id="KW-0167">Capsid protein</keyword>
<gene>
    <name evidence="2" type="ORF">GNP93_00050</name>
</gene>
<dbReference type="Gene3D" id="3.90.1200.10">
    <property type="match status" value="1"/>
</dbReference>
<dbReference type="AlphaFoldDB" id="A0A7X3CQU8"/>
<protein>
    <submittedName>
        <fullName evidence="2">CotS family spore coat protein</fullName>
    </submittedName>
</protein>
<dbReference type="InterPro" id="IPR047175">
    <property type="entry name" value="CotS-like"/>
</dbReference>
<accession>A0A7X3CQU8</accession>
<organism evidence="2 3">
    <name type="scientific">Paenibacillus validus</name>
    <dbReference type="NCBI Taxonomy" id="44253"/>
    <lineage>
        <taxon>Bacteria</taxon>
        <taxon>Bacillati</taxon>
        <taxon>Bacillota</taxon>
        <taxon>Bacilli</taxon>
        <taxon>Bacillales</taxon>
        <taxon>Paenibacillaceae</taxon>
        <taxon>Paenibacillus</taxon>
    </lineage>
</organism>
<feature type="region of interest" description="Disordered" evidence="1">
    <location>
        <begin position="439"/>
        <end position="617"/>
    </location>
</feature>
<keyword evidence="2" id="KW-0946">Virion</keyword>
<feature type="compositionally biased region" description="Low complexity" evidence="1">
    <location>
        <begin position="569"/>
        <end position="585"/>
    </location>
</feature>
<dbReference type="InterPro" id="IPR014255">
    <property type="entry name" value="Spore_coat_CotS"/>
</dbReference>
<dbReference type="EMBL" id="WNZX01000001">
    <property type="protein sequence ID" value="MUG69056.1"/>
    <property type="molecule type" value="Genomic_DNA"/>
</dbReference>
<sequence length="617" mass="69588">MEEYRIGPWDHLEGTVDPGIVLEQYVPPELEAIAWKVAELYEMKVSDMTLVTSKPDKGGAIWKMNTDRGPRSIKVLHREPKRSLFSVGSQEYLVNQGARVPSLIRTKDDRLYVEAGGKLWIVTEWIESLVQASKIDLEGAAQLCTGLGEFHKLSQGYVPPFGAARSTRLPRWPKYYEKIIAKIGWFRDIAQAYPELSASSRLLSIVDDYDRQAREIYEKFKLSSYPRMAAMGDPHWGLAHQDYGWSNGQMGPGGIWIIDLDGVAYDLPIRDLRKLITSTMDDMGVWDLTWIRGMIEAYHQANPIDRETFELLWLDMAFPNEFYKHVKEIVYQPTLFMETELNGILDRVLIAESTKWQALAELEQDKANYVPGHYPEQEAAVLLPVERTERVLEGQELPMPELLPPAAMVEPVTTQPNIIPISPMEPVAVLPLIETGQPARRIAASRPRRTAKDKSQRRNAKALPPQRNTKTRPARQDVKVLPLARDTKAQPAAQDAKALPVAQDAKAQPAAKRRRKPASSQKRSAAKKSVLKKQAAKKRSVQKSASLLKPAVRVTPPKRRTKPDRSKQALKLAPKQKQKTSQTKKPAGVFNPNKNRAGKTTRVRKPAAANNRKAARR</sequence>
<evidence type="ECO:0000256" key="1">
    <source>
        <dbReference type="SAM" id="MobiDB-lite"/>
    </source>
</evidence>
<dbReference type="Gene3D" id="3.30.200.20">
    <property type="entry name" value="Phosphorylase Kinase, domain 1"/>
    <property type="match status" value="1"/>
</dbReference>
<dbReference type="PANTHER" id="PTHR39179">
    <property type="entry name" value="SPORE COAT PROTEIN I"/>
    <property type="match status" value="1"/>
</dbReference>
<evidence type="ECO:0000313" key="3">
    <source>
        <dbReference type="Proteomes" id="UP000450917"/>
    </source>
</evidence>
<evidence type="ECO:0000313" key="2">
    <source>
        <dbReference type="EMBL" id="MUG69056.1"/>
    </source>
</evidence>
<feature type="compositionally biased region" description="Basic residues" evidence="1">
    <location>
        <begin position="596"/>
        <end position="605"/>
    </location>
</feature>
<keyword evidence="3" id="KW-1185">Reference proteome</keyword>
<proteinExistence type="predicted"/>
<feature type="compositionally biased region" description="Low complexity" evidence="1">
    <location>
        <begin position="606"/>
        <end position="617"/>
    </location>
</feature>
<dbReference type="Proteomes" id="UP000450917">
    <property type="component" value="Unassembled WGS sequence"/>
</dbReference>